<dbReference type="STRING" id="1229780.BN381_290141"/>
<accession>R4YZ98</accession>
<dbReference type="Proteomes" id="UP000018291">
    <property type="component" value="Unassembled WGS sequence"/>
</dbReference>
<dbReference type="HOGENOM" id="CLU_026974_6_1_11"/>
<dbReference type="NCBIfam" id="TIGR01254">
    <property type="entry name" value="sfuA"/>
    <property type="match status" value="1"/>
</dbReference>
<keyword evidence="1" id="KW-0732">Signal</keyword>
<dbReference type="GO" id="GO:0030976">
    <property type="term" value="F:thiamine pyrophosphate binding"/>
    <property type="evidence" value="ECO:0007669"/>
    <property type="project" value="TreeGrafter"/>
</dbReference>
<reference evidence="3 4" key="1">
    <citation type="journal article" date="2013" name="ISME J.">
        <title>Metabolic model for the filamentous 'Candidatus Microthrix parvicella' based on genomic and metagenomic analyses.</title>
        <authorList>
            <person name="Jon McIlroy S."/>
            <person name="Kristiansen R."/>
            <person name="Albertsen M."/>
            <person name="Michael Karst S."/>
            <person name="Rossetti S."/>
            <person name="Lund Nielsen J."/>
            <person name="Tandoi V."/>
            <person name="James Seviour R."/>
            <person name="Nielsen P.H."/>
        </authorList>
    </citation>
    <scope>NUCLEOTIDE SEQUENCE [LARGE SCALE GENOMIC DNA]</scope>
    <source>
        <strain evidence="3 4">RN1</strain>
    </source>
</reference>
<dbReference type="EMBL" id="CANL01000022">
    <property type="protein sequence ID" value="CCM63773.1"/>
    <property type="molecule type" value="Genomic_DNA"/>
</dbReference>
<proteinExistence type="predicted"/>
<dbReference type="PANTHER" id="PTHR30006">
    <property type="entry name" value="THIAMINE-BINDING PERIPLASMIC PROTEIN-RELATED"/>
    <property type="match status" value="1"/>
</dbReference>
<evidence type="ECO:0000313" key="3">
    <source>
        <dbReference type="EMBL" id="CCM63773.1"/>
    </source>
</evidence>
<comment type="caution">
    <text evidence="3">The sequence shown here is derived from an EMBL/GenBank/DDBJ whole genome shotgun (WGS) entry which is preliminary data.</text>
</comment>
<dbReference type="InterPro" id="IPR005948">
    <property type="entry name" value="ThiB-like"/>
</dbReference>
<dbReference type="GO" id="GO:0030975">
    <property type="term" value="F:thiamine binding"/>
    <property type="evidence" value="ECO:0007669"/>
    <property type="project" value="InterPro"/>
</dbReference>
<dbReference type="SUPFAM" id="SSF53850">
    <property type="entry name" value="Periplasmic binding protein-like II"/>
    <property type="match status" value="1"/>
</dbReference>
<evidence type="ECO:0000256" key="2">
    <source>
        <dbReference type="SAM" id="MobiDB-lite"/>
    </source>
</evidence>
<dbReference type="AlphaFoldDB" id="R4YZ98"/>
<sequence>MLPHHQTAFVPPTWRTPMRRAPSPPEARRSRTHDLTAVGAAARSRPQRPLGRLAAVGALVVAALLVACGDDTTATNDGNPPDATGDVQLLTYDAFALDDTAAAAFAKKSGRDIALLQQGDAGSMTARAVLSAGRPEGDVLFGVDNTSLTRALAAKLFEPLPKDILELVPQGYRVEGPGGDTVVAIDSGQVCVNADQAWFDERNLAVPTSLEDLTDARYRGLLVTQNAAASSPGLAFVLGTIAHFGEDGWQDYWKALKANGVRIAADWSDAYEAAYTVSGGDRPLVVSYGSSPPAEVFYSEGKRTRPQSSVIEATCVEQVEYAGVLAGTKRPEAGRQLVRFMLEDDFQRAIPLSNFVFPIRDVPVPEVFERFSVKSPDPLRLDPTDIATNRDRWTEEWRTITE</sequence>
<name>R4YZ98_9ACTN</name>
<protein>
    <submittedName>
        <fullName evidence="3">Putative Solute binding lipoprotein</fullName>
    </submittedName>
</protein>
<dbReference type="PANTHER" id="PTHR30006:SF2">
    <property type="entry name" value="ABC TRANSPORTER SUBSTRATE-BINDING PROTEIN"/>
    <property type="match status" value="1"/>
</dbReference>
<gene>
    <name evidence="3" type="ORF">BN381_290141</name>
</gene>
<feature type="region of interest" description="Disordered" evidence="2">
    <location>
        <begin position="1"/>
        <end position="33"/>
    </location>
</feature>
<dbReference type="eggNOG" id="COG4143">
    <property type="taxonomic scope" value="Bacteria"/>
</dbReference>
<keyword evidence="4" id="KW-1185">Reference proteome</keyword>
<evidence type="ECO:0000256" key="1">
    <source>
        <dbReference type="ARBA" id="ARBA00022729"/>
    </source>
</evidence>
<evidence type="ECO:0000313" key="4">
    <source>
        <dbReference type="Proteomes" id="UP000018291"/>
    </source>
</evidence>
<dbReference type="GO" id="GO:0030288">
    <property type="term" value="C:outer membrane-bounded periplasmic space"/>
    <property type="evidence" value="ECO:0007669"/>
    <property type="project" value="TreeGrafter"/>
</dbReference>
<organism evidence="3 4">
    <name type="scientific">Candidatus Neomicrothrix parvicella RN1</name>
    <dbReference type="NCBI Taxonomy" id="1229780"/>
    <lineage>
        <taxon>Bacteria</taxon>
        <taxon>Bacillati</taxon>
        <taxon>Actinomycetota</taxon>
        <taxon>Acidimicrobiia</taxon>
        <taxon>Acidimicrobiales</taxon>
        <taxon>Microthrixaceae</taxon>
        <taxon>Candidatus Neomicrothrix</taxon>
    </lineage>
</organism>
<dbReference type="Gene3D" id="3.40.190.10">
    <property type="entry name" value="Periplasmic binding protein-like II"/>
    <property type="match status" value="2"/>
</dbReference>
<dbReference type="GO" id="GO:0015888">
    <property type="term" value="P:thiamine transport"/>
    <property type="evidence" value="ECO:0007669"/>
    <property type="project" value="InterPro"/>
</dbReference>
<dbReference type="Pfam" id="PF13343">
    <property type="entry name" value="SBP_bac_6"/>
    <property type="match status" value="1"/>
</dbReference>
<keyword evidence="3" id="KW-0449">Lipoprotein</keyword>